<dbReference type="GO" id="GO:0005507">
    <property type="term" value="F:copper ion binding"/>
    <property type="evidence" value="ECO:0007669"/>
    <property type="project" value="InterPro"/>
</dbReference>
<dbReference type="InterPro" id="IPR032694">
    <property type="entry name" value="CopC/D"/>
</dbReference>
<dbReference type="SUPFAM" id="SSF81296">
    <property type="entry name" value="E set domains"/>
    <property type="match status" value="1"/>
</dbReference>
<gene>
    <name evidence="9" type="ORF">D7M11_14745</name>
</gene>
<dbReference type="GO" id="GO:0005886">
    <property type="term" value="C:plasma membrane"/>
    <property type="evidence" value="ECO:0007669"/>
    <property type="project" value="TreeGrafter"/>
</dbReference>
<evidence type="ECO:0000259" key="8">
    <source>
        <dbReference type="Pfam" id="PF04234"/>
    </source>
</evidence>
<evidence type="ECO:0000256" key="6">
    <source>
        <dbReference type="SAM" id="Phobius"/>
    </source>
</evidence>
<comment type="caution">
    <text evidence="9">The sequence shown here is derived from an EMBL/GenBank/DDBJ whole genome shotgun (WGS) entry which is preliminary data.</text>
</comment>
<dbReference type="PANTHER" id="PTHR34820:SF4">
    <property type="entry name" value="INNER MEMBRANE PROTEIN YEBZ"/>
    <property type="match status" value="1"/>
</dbReference>
<dbReference type="GO" id="GO:0042597">
    <property type="term" value="C:periplasmic space"/>
    <property type="evidence" value="ECO:0007669"/>
    <property type="project" value="InterPro"/>
</dbReference>
<dbReference type="PANTHER" id="PTHR34820">
    <property type="entry name" value="INNER MEMBRANE PROTEIN YEBZ"/>
    <property type="match status" value="1"/>
</dbReference>
<name>A0A3B0CDN6_9BACL</name>
<keyword evidence="10" id="KW-1185">Reference proteome</keyword>
<comment type="subcellular location">
    <subcellularLocation>
        <location evidence="1">Cell envelope</location>
    </subcellularLocation>
</comment>
<evidence type="ECO:0000313" key="10">
    <source>
        <dbReference type="Proteomes" id="UP000282311"/>
    </source>
</evidence>
<feature type="domain" description="CopC" evidence="8">
    <location>
        <begin position="25"/>
        <end position="117"/>
    </location>
</feature>
<feature type="compositionally biased region" description="Polar residues" evidence="5">
    <location>
        <begin position="123"/>
        <end position="142"/>
    </location>
</feature>
<proteinExistence type="predicted"/>
<dbReference type="GO" id="GO:0030313">
    <property type="term" value="C:cell envelope"/>
    <property type="evidence" value="ECO:0007669"/>
    <property type="project" value="UniProtKB-SubCell"/>
</dbReference>
<dbReference type="InterPro" id="IPR014756">
    <property type="entry name" value="Ig_E-set"/>
</dbReference>
<evidence type="ECO:0000256" key="7">
    <source>
        <dbReference type="SAM" id="SignalP"/>
    </source>
</evidence>
<dbReference type="GO" id="GO:0006825">
    <property type="term" value="P:copper ion transport"/>
    <property type="evidence" value="ECO:0007669"/>
    <property type="project" value="InterPro"/>
</dbReference>
<dbReference type="Gene3D" id="2.60.40.1220">
    <property type="match status" value="1"/>
</dbReference>
<sequence length="184" mass="19303">MRKRWLSAIVLGLLMLLAPAVVSAHTGLKSSSPAGGATVDKSPGEVTMEFNTDIEPLSTFEVRGETNELWKVSGIRIEKDKMSGKLESGLPNGTYTVKWSIIGRDGHPVENKFSFTVKLSEQAQASQPASGGSETKTAQPEASTAPAAETGGGGKTMTIAAMVLIAIIAAFAIVRMRKKGAGTK</sequence>
<dbReference type="EMBL" id="RBAH01000009">
    <property type="protein sequence ID" value="RKN84255.1"/>
    <property type="molecule type" value="Genomic_DNA"/>
</dbReference>
<feature type="chain" id="PRO_5017339678" evidence="7">
    <location>
        <begin position="25"/>
        <end position="184"/>
    </location>
</feature>
<keyword evidence="6" id="KW-0812">Transmembrane</keyword>
<feature type="transmembrane region" description="Helical" evidence="6">
    <location>
        <begin position="156"/>
        <end position="174"/>
    </location>
</feature>
<organism evidence="9 10">
    <name type="scientific">Paenibacillus ginsengarvi</name>
    <dbReference type="NCBI Taxonomy" id="400777"/>
    <lineage>
        <taxon>Bacteria</taxon>
        <taxon>Bacillati</taxon>
        <taxon>Bacillota</taxon>
        <taxon>Bacilli</taxon>
        <taxon>Bacillales</taxon>
        <taxon>Paenibacillaceae</taxon>
        <taxon>Paenibacillus</taxon>
    </lineage>
</organism>
<protein>
    <submittedName>
        <fullName evidence="9">Copper resistance protein CopC</fullName>
    </submittedName>
</protein>
<keyword evidence="3 7" id="KW-0732">Signal</keyword>
<evidence type="ECO:0000256" key="1">
    <source>
        <dbReference type="ARBA" id="ARBA00004196"/>
    </source>
</evidence>
<dbReference type="Proteomes" id="UP000282311">
    <property type="component" value="Unassembled WGS sequence"/>
</dbReference>
<keyword evidence="2" id="KW-0479">Metal-binding</keyword>
<keyword evidence="4" id="KW-0186">Copper</keyword>
<dbReference type="InterPro" id="IPR007348">
    <property type="entry name" value="CopC_dom"/>
</dbReference>
<keyword evidence="6" id="KW-0472">Membrane</keyword>
<dbReference type="GO" id="GO:0046688">
    <property type="term" value="P:response to copper ion"/>
    <property type="evidence" value="ECO:0007669"/>
    <property type="project" value="InterPro"/>
</dbReference>
<feature type="signal peptide" evidence="7">
    <location>
        <begin position="1"/>
        <end position="24"/>
    </location>
</feature>
<keyword evidence="6" id="KW-1133">Transmembrane helix</keyword>
<evidence type="ECO:0000256" key="3">
    <source>
        <dbReference type="ARBA" id="ARBA00022729"/>
    </source>
</evidence>
<feature type="region of interest" description="Disordered" evidence="5">
    <location>
        <begin position="123"/>
        <end position="152"/>
    </location>
</feature>
<evidence type="ECO:0000256" key="5">
    <source>
        <dbReference type="SAM" id="MobiDB-lite"/>
    </source>
</evidence>
<evidence type="ECO:0000313" key="9">
    <source>
        <dbReference type="EMBL" id="RKN84255.1"/>
    </source>
</evidence>
<dbReference type="InterPro" id="IPR014755">
    <property type="entry name" value="Cu-Rt/internalin_Ig-like"/>
</dbReference>
<dbReference type="OrthoDB" id="2353937at2"/>
<reference evidence="9 10" key="1">
    <citation type="journal article" date="2007" name="Int. J. Syst. Evol. Microbiol.">
        <title>Paenibacillus ginsengarvi sp. nov., isolated from soil from ginseng cultivation.</title>
        <authorList>
            <person name="Yoon M.H."/>
            <person name="Ten L.N."/>
            <person name="Im W.T."/>
        </authorList>
    </citation>
    <scope>NUCLEOTIDE SEQUENCE [LARGE SCALE GENOMIC DNA]</scope>
    <source>
        <strain evidence="9 10">KCTC 13059</strain>
    </source>
</reference>
<dbReference type="AlphaFoldDB" id="A0A3B0CDN6"/>
<evidence type="ECO:0000256" key="2">
    <source>
        <dbReference type="ARBA" id="ARBA00022723"/>
    </source>
</evidence>
<evidence type="ECO:0000256" key="4">
    <source>
        <dbReference type="ARBA" id="ARBA00023008"/>
    </source>
</evidence>
<dbReference type="RefSeq" id="WP_120747991.1">
    <property type="nucleotide sequence ID" value="NZ_RBAH01000009.1"/>
</dbReference>
<accession>A0A3B0CDN6</accession>
<dbReference type="Pfam" id="PF04234">
    <property type="entry name" value="CopC"/>
    <property type="match status" value="1"/>
</dbReference>